<comment type="caution">
    <text evidence="3">The sequence shown here is derived from an EMBL/GenBank/DDBJ whole genome shotgun (WGS) entry which is preliminary data.</text>
</comment>
<keyword evidence="2" id="KW-1133">Transmembrane helix</keyword>
<gene>
    <name evidence="3" type="ORF">ACFH04_06410</name>
</gene>
<protein>
    <submittedName>
        <fullName evidence="3">Uncharacterized protein</fullName>
    </submittedName>
</protein>
<feature type="transmembrane region" description="Helical" evidence="2">
    <location>
        <begin position="67"/>
        <end position="89"/>
    </location>
</feature>
<dbReference type="RefSeq" id="WP_394317163.1">
    <property type="nucleotide sequence ID" value="NZ_JBHMQV010000004.1"/>
</dbReference>
<organism evidence="3 4">
    <name type="scientific">Streptomyces noboritoensis</name>
    <dbReference type="NCBI Taxonomy" id="67337"/>
    <lineage>
        <taxon>Bacteria</taxon>
        <taxon>Bacillati</taxon>
        <taxon>Actinomycetota</taxon>
        <taxon>Actinomycetes</taxon>
        <taxon>Kitasatosporales</taxon>
        <taxon>Streptomycetaceae</taxon>
        <taxon>Streptomyces</taxon>
    </lineage>
</organism>
<keyword evidence="2" id="KW-0812">Transmembrane</keyword>
<sequence length="99" mass="9973">MLLILLAVTAPAEAAGHARMVAAASVRPAPPEAAATVPVRPDTPPDAPAIVPAQQPPDLSWDAVLRAGLPGFLASLGSGAVLAVTAWGLKRLASRRGEP</sequence>
<dbReference type="EMBL" id="JBHMQV010000004">
    <property type="protein sequence ID" value="MFC0843371.1"/>
    <property type="molecule type" value="Genomic_DNA"/>
</dbReference>
<evidence type="ECO:0000256" key="1">
    <source>
        <dbReference type="SAM" id="MobiDB-lite"/>
    </source>
</evidence>
<keyword evidence="2" id="KW-0472">Membrane</keyword>
<keyword evidence="4" id="KW-1185">Reference proteome</keyword>
<dbReference type="Proteomes" id="UP001589887">
    <property type="component" value="Unassembled WGS sequence"/>
</dbReference>
<feature type="region of interest" description="Disordered" evidence="1">
    <location>
        <begin position="33"/>
        <end position="54"/>
    </location>
</feature>
<accession>A0ABV6TC58</accession>
<evidence type="ECO:0000313" key="4">
    <source>
        <dbReference type="Proteomes" id="UP001589887"/>
    </source>
</evidence>
<evidence type="ECO:0000313" key="3">
    <source>
        <dbReference type="EMBL" id="MFC0843371.1"/>
    </source>
</evidence>
<name>A0ABV6TC58_9ACTN</name>
<proteinExistence type="predicted"/>
<evidence type="ECO:0000256" key="2">
    <source>
        <dbReference type="SAM" id="Phobius"/>
    </source>
</evidence>
<reference evidence="3 4" key="1">
    <citation type="submission" date="2024-09" db="EMBL/GenBank/DDBJ databases">
        <authorList>
            <person name="Sun Q."/>
            <person name="Mori K."/>
        </authorList>
    </citation>
    <scope>NUCLEOTIDE SEQUENCE [LARGE SCALE GENOMIC DNA]</scope>
    <source>
        <strain evidence="3 4">JCM 4557</strain>
    </source>
</reference>